<dbReference type="PANTHER" id="PTHR24421">
    <property type="entry name" value="NITRATE/NITRITE SENSOR PROTEIN NARX-RELATED"/>
    <property type="match status" value="1"/>
</dbReference>
<evidence type="ECO:0000256" key="4">
    <source>
        <dbReference type="ARBA" id="ARBA00022475"/>
    </source>
</evidence>
<dbReference type="Gene3D" id="3.30.565.10">
    <property type="entry name" value="Histidine kinase-like ATPase, C-terminal domain"/>
    <property type="match status" value="1"/>
</dbReference>
<dbReference type="InterPro" id="IPR003660">
    <property type="entry name" value="HAMP_dom"/>
</dbReference>
<dbReference type="EC" id="2.7.13.3" evidence="3"/>
<dbReference type="InterPro" id="IPR036890">
    <property type="entry name" value="HATPase_C_sf"/>
</dbReference>
<reference evidence="19" key="1">
    <citation type="journal article" date="2019" name="Int. J. Syst. Evol. Microbiol.">
        <title>The Global Catalogue of Microorganisms (GCM) 10K type strain sequencing project: providing services to taxonomists for standard genome sequencing and annotation.</title>
        <authorList>
            <consortium name="The Broad Institute Genomics Platform"/>
            <consortium name="The Broad Institute Genome Sequencing Center for Infectious Disease"/>
            <person name="Wu L."/>
            <person name="Ma J."/>
        </authorList>
    </citation>
    <scope>NUCLEOTIDE SEQUENCE [LARGE SCALE GENOMIC DNA]</scope>
    <source>
        <strain evidence="19">CGMCC 1.13574</strain>
    </source>
</reference>
<evidence type="ECO:0000256" key="1">
    <source>
        <dbReference type="ARBA" id="ARBA00000085"/>
    </source>
</evidence>
<dbReference type="Proteomes" id="UP001597343">
    <property type="component" value="Unassembled WGS sequence"/>
</dbReference>
<evidence type="ECO:0000313" key="18">
    <source>
        <dbReference type="EMBL" id="MFD2172058.1"/>
    </source>
</evidence>
<evidence type="ECO:0000256" key="15">
    <source>
        <dbReference type="SAM" id="Phobius"/>
    </source>
</evidence>
<keyword evidence="13 15" id="KW-0472">Membrane</keyword>
<dbReference type="Pfam" id="PF02518">
    <property type="entry name" value="HATPase_c"/>
    <property type="match status" value="1"/>
</dbReference>
<dbReference type="InterPro" id="IPR005467">
    <property type="entry name" value="His_kinase_dom"/>
</dbReference>
<dbReference type="PROSITE" id="PS50109">
    <property type="entry name" value="HIS_KIN"/>
    <property type="match status" value="1"/>
</dbReference>
<keyword evidence="19" id="KW-1185">Reference proteome</keyword>
<dbReference type="EMBL" id="JBHUIO010000011">
    <property type="protein sequence ID" value="MFD2172058.1"/>
    <property type="molecule type" value="Genomic_DNA"/>
</dbReference>
<evidence type="ECO:0000256" key="10">
    <source>
        <dbReference type="ARBA" id="ARBA00022840"/>
    </source>
</evidence>
<comment type="caution">
    <text evidence="18">The sequence shown here is derived from an EMBL/GenBank/DDBJ whole genome shotgun (WGS) entry which is preliminary data.</text>
</comment>
<dbReference type="CDD" id="cd16917">
    <property type="entry name" value="HATPase_UhpB-NarQ-NarX-like"/>
    <property type="match status" value="1"/>
</dbReference>
<keyword evidence="8" id="KW-0547">Nucleotide-binding</keyword>
<evidence type="ECO:0000256" key="5">
    <source>
        <dbReference type="ARBA" id="ARBA00022553"/>
    </source>
</evidence>
<dbReference type="InterPro" id="IPR011712">
    <property type="entry name" value="Sig_transdc_His_kin_sub3_dim/P"/>
</dbReference>
<dbReference type="PANTHER" id="PTHR24421:SF37">
    <property type="entry name" value="SENSOR HISTIDINE KINASE NARS"/>
    <property type="match status" value="1"/>
</dbReference>
<keyword evidence="7 15" id="KW-0812">Transmembrane</keyword>
<evidence type="ECO:0000256" key="9">
    <source>
        <dbReference type="ARBA" id="ARBA00022777"/>
    </source>
</evidence>
<keyword evidence="10" id="KW-0067">ATP-binding</keyword>
<dbReference type="InterPro" id="IPR050482">
    <property type="entry name" value="Sensor_HK_TwoCompSys"/>
</dbReference>
<dbReference type="SMART" id="SM00304">
    <property type="entry name" value="HAMP"/>
    <property type="match status" value="1"/>
</dbReference>
<dbReference type="SUPFAM" id="SSF55874">
    <property type="entry name" value="ATPase domain of HSP90 chaperone/DNA topoisomerase II/histidine kinase"/>
    <property type="match status" value="1"/>
</dbReference>
<keyword evidence="6" id="KW-0808">Transferase</keyword>
<evidence type="ECO:0000259" key="16">
    <source>
        <dbReference type="PROSITE" id="PS50109"/>
    </source>
</evidence>
<evidence type="ECO:0000256" key="14">
    <source>
        <dbReference type="SAM" id="Coils"/>
    </source>
</evidence>
<dbReference type="Gene3D" id="6.10.340.10">
    <property type="match status" value="1"/>
</dbReference>
<feature type="domain" description="Histidine kinase" evidence="16">
    <location>
        <begin position="165"/>
        <end position="359"/>
    </location>
</feature>
<feature type="domain" description="HAMP" evidence="17">
    <location>
        <begin position="85"/>
        <end position="138"/>
    </location>
</feature>
<dbReference type="RefSeq" id="WP_386049384.1">
    <property type="nucleotide sequence ID" value="NZ_JBHUIO010000011.1"/>
</dbReference>
<feature type="transmembrane region" description="Helical" evidence="15">
    <location>
        <begin position="60"/>
        <end position="82"/>
    </location>
</feature>
<comment type="catalytic activity">
    <reaction evidence="1">
        <text>ATP + protein L-histidine = ADP + protein N-phospho-L-histidine.</text>
        <dbReference type="EC" id="2.7.13.3"/>
    </reaction>
</comment>
<evidence type="ECO:0000259" key="17">
    <source>
        <dbReference type="PROSITE" id="PS50885"/>
    </source>
</evidence>
<keyword evidence="12" id="KW-0902">Two-component regulatory system</keyword>
<dbReference type="SUPFAM" id="SSF158472">
    <property type="entry name" value="HAMP domain-like"/>
    <property type="match status" value="1"/>
</dbReference>
<organism evidence="18 19">
    <name type="scientific">Tumebacillus lipolyticus</name>
    <dbReference type="NCBI Taxonomy" id="1280370"/>
    <lineage>
        <taxon>Bacteria</taxon>
        <taxon>Bacillati</taxon>
        <taxon>Bacillota</taxon>
        <taxon>Bacilli</taxon>
        <taxon>Bacillales</taxon>
        <taxon>Alicyclobacillaceae</taxon>
        <taxon>Tumebacillus</taxon>
    </lineage>
</organism>
<keyword evidence="9 18" id="KW-0418">Kinase</keyword>
<sequence>MSNEFEQRFRSVRWSMLFAFVRTSAAALAVFSGLVIFGVLLGGLLTKHALLPQEIWSEGLVAILVVSGLLSALLVGGITGFVESRSFRRRVQTMHEATLLWANGRLGHRIGVEEVDDEMEELATSLNRMAERLEEQKIALEQLVKKNEQLFQQSANVAAMEERARLSRELHDSVSQQLFALGMTAGAANKLLALDVERARPLVEQTEEMAAKAQAQMRALLLQLRPVELEGRSLGEALEQFLHDVCPRHGIRYDLDVTSVAPLSDRLESHLFRVVQEAISNVVRHASAKLLQVRLLREGEQVTLIVRDDGVGFDPNTMRDGSYGLRSIRERAEEVGGRCSVRSSLDTGTEVRVSVNMLSEREGEADGKENPNLAGR</sequence>
<evidence type="ECO:0000256" key="13">
    <source>
        <dbReference type="ARBA" id="ARBA00023136"/>
    </source>
</evidence>
<evidence type="ECO:0000313" key="19">
    <source>
        <dbReference type="Proteomes" id="UP001597343"/>
    </source>
</evidence>
<keyword evidence="11 15" id="KW-1133">Transmembrane helix</keyword>
<accession>A0ABW5A1E0</accession>
<proteinExistence type="predicted"/>
<keyword evidence="4" id="KW-1003">Cell membrane</keyword>
<feature type="transmembrane region" description="Helical" evidence="15">
    <location>
        <begin position="12"/>
        <end position="40"/>
    </location>
</feature>
<feature type="coiled-coil region" evidence="14">
    <location>
        <begin position="112"/>
        <end position="153"/>
    </location>
</feature>
<name>A0ABW5A1E0_9BACL</name>
<dbReference type="GO" id="GO:0016301">
    <property type="term" value="F:kinase activity"/>
    <property type="evidence" value="ECO:0007669"/>
    <property type="project" value="UniProtKB-KW"/>
</dbReference>
<evidence type="ECO:0000256" key="7">
    <source>
        <dbReference type="ARBA" id="ARBA00022692"/>
    </source>
</evidence>
<dbReference type="PROSITE" id="PS50885">
    <property type="entry name" value="HAMP"/>
    <property type="match status" value="1"/>
</dbReference>
<gene>
    <name evidence="18" type="ORF">ACFSOY_19005</name>
</gene>
<dbReference type="Pfam" id="PF07730">
    <property type="entry name" value="HisKA_3"/>
    <property type="match status" value="1"/>
</dbReference>
<evidence type="ECO:0000256" key="3">
    <source>
        <dbReference type="ARBA" id="ARBA00012438"/>
    </source>
</evidence>
<comment type="subcellular location">
    <subcellularLocation>
        <location evidence="2">Cell membrane</location>
        <topology evidence="2">Multi-pass membrane protein</topology>
    </subcellularLocation>
</comment>
<dbReference type="InterPro" id="IPR003594">
    <property type="entry name" value="HATPase_dom"/>
</dbReference>
<dbReference type="SMART" id="SM00387">
    <property type="entry name" value="HATPase_c"/>
    <property type="match status" value="1"/>
</dbReference>
<evidence type="ECO:0000256" key="6">
    <source>
        <dbReference type="ARBA" id="ARBA00022679"/>
    </source>
</evidence>
<evidence type="ECO:0000256" key="8">
    <source>
        <dbReference type="ARBA" id="ARBA00022741"/>
    </source>
</evidence>
<keyword evidence="5" id="KW-0597">Phosphoprotein</keyword>
<protein>
    <recommendedName>
        <fullName evidence="3">histidine kinase</fullName>
        <ecNumber evidence="3">2.7.13.3</ecNumber>
    </recommendedName>
</protein>
<dbReference type="Gene3D" id="1.20.5.1930">
    <property type="match status" value="1"/>
</dbReference>
<evidence type="ECO:0000256" key="12">
    <source>
        <dbReference type="ARBA" id="ARBA00023012"/>
    </source>
</evidence>
<evidence type="ECO:0000256" key="11">
    <source>
        <dbReference type="ARBA" id="ARBA00022989"/>
    </source>
</evidence>
<dbReference type="Pfam" id="PF00672">
    <property type="entry name" value="HAMP"/>
    <property type="match status" value="1"/>
</dbReference>
<evidence type="ECO:0000256" key="2">
    <source>
        <dbReference type="ARBA" id="ARBA00004651"/>
    </source>
</evidence>
<keyword evidence="14" id="KW-0175">Coiled coil</keyword>